<organism evidence="3 4">
    <name type="scientific">Cutibacterium equinum</name>
    <dbReference type="NCBI Taxonomy" id="3016342"/>
    <lineage>
        <taxon>Bacteria</taxon>
        <taxon>Bacillati</taxon>
        <taxon>Actinomycetota</taxon>
        <taxon>Actinomycetes</taxon>
        <taxon>Propionibacteriales</taxon>
        <taxon>Propionibacteriaceae</taxon>
        <taxon>Cutibacterium</taxon>
    </lineage>
</organism>
<dbReference type="Gene3D" id="1.10.1220.170">
    <property type="match status" value="1"/>
</dbReference>
<keyword evidence="4" id="KW-1185">Reference proteome</keyword>
<accession>A0ABY7QVX0</accession>
<protein>
    <recommendedName>
        <fullName evidence="2">Antitoxin</fullName>
    </recommendedName>
</protein>
<dbReference type="Gene3D" id="3.40.1620.10">
    <property type="entry name" value="YefM-like domain"/>
    <property type="match status" value="1"/>
</dbReference>
<dbReference type="NCBIfam" id="TIGR01552">
    <property type="entry name" value="phd_fam"/>
    <property type="match status" value="1"/>
</dbReference>
<comment type="function">
    <text evidence="2">Antitoxin component of a type II toxin-antitoxin (TA) system.</text>
</comment>
<reference evidence="3 4" key="2">
    <citation type="submission" date="2023-06" db="EMBL/GenBank/DDBJ databases">
        <title>The Gram-positive Non-spore-bearing Anaerobic Bacilli of Human Feces.</title>
        <authorList>
            <person name="Eggerth A.H."/>
        </authorList>
    </citation>
    <scope>NUCLEOTIDE SEQUENCE [LARGE SCALE GENOMIC DNA]</scope>
    <source>
        <strain evidence="3 4">CBA3108</strain>
    </source>
</reference>
<dbReference type="RefSeq" id="WP_271417424.1">
    <property type="nucleotide sequence ID" value="NZ_CP115668.1"/>
</dbReference>
<dbReference type="SUPFAM" id="SSF143120">
    <property type="entry name" value="YefM-like"/>
    <property type="match status" value="1"/>
</dbReference>
<sequence length="80" mass="8644">MTAISATTARANLYRLIDQVNEESAPLTITGQRGNAVLVGEDDWRAIQETLFLESIPGVTASIREARAEGVEAGSDELPW</sequence>
<evidence type="ECO:0000256" key="1">
    <source>
        <dbReference type="ARBA" id="ARBA00009981"/>
    </source>
</evidence>
<dbReference type="Pfam" id="PF02604">
    <property type="entry name" value="PhdYeFM_antitox"/>
    <property type="match status" value="1"/>
</dbReference>
<evidence type="ECO:0000313" key="3">
    <source>
        <dbReference type="EMBL" id="WCC79221.1"/>
    </source>
</evidence>
<reference evidence="3 4" key="1">
    <citation type="submission" date="2023-01" db="EMBL/GenBank/DDBJ databases">
        <authorList>
            <person name="Lee S.H."/>
            <person name="Jung H.S."/>
            <person name="Yun J.U."/>
        </authorList>
    </citation>
    <scope>NUCLEOTIDE SEQUENCE [LARGE SCALE GENOMIC DNA]</scope>
    <source>
        <strain evidence="3 4">CBA3108</strain>
    </source>
</reference>
<proteinExistence type="inferred from homology"/>
<dbReference type="Proteomes" id="UP001212097">
    <property type="component" value="Chromosome"/>
</dbReference>
<name>A0ABY7QVX0_9ACTN</name>
<comment type="similarity">
    <text evidence="1 2">Belongs to the phD/YefM antitoxin family.</text>
</comment>
<gene>
    <name evidence="3" type="ORF">O6R08_06625</name>
</gene>
<dbReference type="InterPro" id="IPR036165">
    <property type="entry name" value="YefM-like_sf"/>
</dbReference>
<evidence type="ECO:0000313" key="4">
    <source>
        <dbReference type="Proteomes" id="UP001212097"/>
    </source>
</evidence>
<evidence type="ECO:0000256" key="2">
    <source>
        <dbReference type="RuleBase" id="RU362080"/>
    </source>
</evidence>
<dbReference type="InterPro" id="IPR006442">
    <property type="entry name" value="Antitoxin_Phd/YefM"/>
</dbReference>
<dbReference type="EMBL" id="CP115668">
    <property type="protein sequence ID" value="WCC79221.1"/>
    <property type="molecule type" value="Genomic_DNA"/>
</dbReference>